<evidence type="ECO:0000256" key="4">
    <source>
        <dbReference type="ARBA" id="ARBA00023163"/>
    </source>
</evidence>
<dbReference type="EMBL" id="FMVW01000006">
    <property type="protein sequence ID" value="SCZ41284.1"/>
    <property type="molecule type" value="Genomic_DNA"/>
</dbReference>
<proteinExistence type="predicted"/>
<dbReference type="PANTHER" id="PTHR30055:SF228">
    <property type="entry name" value="TRANSCRIPTIONAL REGULATOR-RELATED"/>
    <property type="match status" value="1"/>
</dbReference>
<dbReference type="PROSITE" id="PS01081">
    <property type="entry name" value="HTH_TETR_1"/>
    <property type="match status" value="1"/>
</dbReference>
<dbReference type="SUPFAM" id="SSF48498">
    <property type="entry name" value="Tetracyclin repressor-like, C-terminal domain"/>
    <property type="match status" value="1"/>
</dbReference>
<dbReference type="Gene3D" id="1.10.357.10">
    <property type="entry name" value="Tetracycline Repressor, domain 2"/>
    <property type="match status" value="1"/>
</dbReference>
<evidence type="ECO:0000259" key="7">
    <source>
        <dbReference type="PROSITE" id="PS50977"/>
    </source>
</evidence>
<dbReference type="PRINTS" id="PR00455">
    <property type="entry name" value="HTHTETR"/>
</dbReference>
<reference evidence="8 9" key="1">
    <citation type="submission" date="2016-10" db="EMBL/GenBank/DDBJ databases">
        <authorList>
            <person name="de Groot N.N."/>
        </authorList>
    </citation>
    <scope>NUCLEOTIDE SEQUENCE [LARGE SCALE GENOMIC DNA]</scope>
    <source>
        <strain evidence="8 9">DSM 2698</strain>
    </source>
</reference>
<evidence type="ECO:0000256" key="2">
    <source>
        <dbReference type="ARBA" id="ARBA00023015"/>
    </source>
</evidence>
<feature type="DNA-binding region" description="H-T-H motif" evidence="5">
    <location>
        <begin position="73"/>
        <end position="92"/>
    </location>
</feature>
<dbReference type="InterPro" id="IPR036271">
    <property type="entry name" value="Tet_transcr_reg_TetR-rel_C_sf"/>
</dbReference>
<dbReference type="PROSITE" id="PS50977">
    <property type="entry name" value="HTH_TETR_2"/>
    <property type="match status" value="1"/>
</dbReference>
<dbReference type="InterPro" id="IPR050109">
    <property type="entry name" value="HTH-type_TetR-like_transc_reg"/>
</dbReference>
<dbReference type="Proteomes" id="UP000199347">
    <property type="component" value="Unassembled WGS sequence"/>
</dbReference>
<keyword evidence="4" id="KW-0804">Transcription</keyword>
<accession>A0A1G5NVL6</accession>
<dbReference type="STRING" id="1120955.SAMN03080610_02739"/>
<dbReference type="AlphaFoldDB" id="A0A1G5NVL6"/>
<dbReference type="Pfam" id="PF00440">
    <property type="entry name" value="TetR_N"/>
    <property type="match status" value="1"/>
</dbReference>
<dbReference type="SUPFAM" id="SSF46689">
    <property type="entry name" value="Homeodomain-like"/>
    <property type="match status" value="1"/>
</dbReference>
<dbReference type="InterPro" id="IPR001647">
    <property type="entry name" value="HTH_TetR"/>
</dbReference>
<evidence type="ECO:0000313" key="9">
    <source>
        <dbReference type="Proteomes" id="UP000199347"/>
    </source>
</evidence>
<dbReference type="GO" id="GO:0003700">
    <property type="term" value="F:DNA-binding transcription factor activity"/>
    <property type="evidence" value="ECO:0007669"/>
    <property type="project" value="TreeGrafter"/>
</dbReference>
<evidence type="ECO:0000313" key="8">
    <source>
        <dbReference type="EMBL" id="SCZ41284.1"/>
    </source>
</evidence>
<dbReference type="InterPro" id="IPR009057">
    <property type="entry name" value="Homeodomain-like_sf"/>
</dbReference>
<dbReference type="InterPro" id="IPR039538">
    <property type="entry name" value="BetI_C"/>
</dbReference>
<keyword evidence="1" id="KW-0678">Repressor</keyword>
<dbReference type="Pfam" id="PF13977">
    <property type="entry name" value="TetR_C_6"/>
    <property type="match status" value="1"/>
</dbReference>
<dbReference type="PANTHER" id="PTHR30055">
    <property type="entry name" value="HTH-TYPE TRANSCRIPTIONAL REGULATOR RUTR"/>
    <property type="match status" value="1"/>
</dbReference>
<keyword evidence="2" id="KW-0805">Transcription regulation</keyword>
<organism evidence="8 9">
    <name type="scientific">Afifella marina DSM 2698</name>
    <dbReference type="NCBI Taxonomy" id="1120955"/>
    <lineage>
        <taxon>Bacteria</taxon>
        <taxon>Pseudomonadati</taxon>
        <taxon>Pseudomonadota</taxon>
        <taxon>Alphaproteobacteria</taxon>
        <taxon>Hyphomicrobiales</taxon>
        <taxon>Afifellaceae</taxon>
        <taxon>Afifella</taxon>
    </lineage>
</organism>
<evidence type="ECO:0000256" key="1">
    <source>
        <dbReference type="ARBA" id="ARBA00022491"/>
    </source>
</evidence>
<keyword evidence="3 5" id="KW-0238">DNA-binding</keyword>
<dbReference type="InterPro" id="IPR023772">
    <property type="entry name" value="DNA-bd_HTH_TetR-type_CS"/>
</dbReference>
<keyword evidence="9" id="KW-1185">Reference proteome</keyword>
<sequence length="247" mass="26700">MYWTDKTALFTQDGTARDGDNVPAGGEVSGPSGKRSGPVTRRSFRRGTQDERRHALIQATLDLIAEKGLKGITVREVAARAGVTNGLIRHYFSGKTQLIEAAYQSVMEGMTEAAKAAIATTEGSAKSRLRHFIAANLTPPVADPRALSLWATFISLIHVDPAMAAIHRAGYLQFRRELEDLIASLFAEIGREAEAAERVRLAIQINAVIDGLWVERCLAEDMFAEDELVAAGIEAVEALLGLSLAQS</sequence>
<protein>
    <submittedName>
        <fullName evidence="8">Transcriptional regulator, TetR family</fullName>
    </submittedName>
</protein>
<name>A0A1G5NVL6_AFIMA</name>
<evidence type="ECO:0000256" key="6">
    <source>
        <dbReference type="SAM" id="MobiDB-lite"/>
    </source>
</evidence>
<gene>
    <name evidence="8" type="ORF">SAMN03080610_02739</name>
</gene>
<evidence type="ECO:0000256" key="5">
    <source>
        <dbReference type="PROSITE-ProRule" id="PRU00335"/>
    </source>
</evidence>
<dbReference type="GO" id="GO:0000976">
    <property type="term" value="F:transcription cis-regulatory region binding"/>
    <property type="evidence" value="ECO:0007669"/>
    <property type="project" value="TreeGrafter"/>
</dbReference>
<evidence type="ECO:0000256" key="3">
    <source>
        <dbReference type="ARBA" id="ARBA00023125"/>
    </source>
</evidence>
<feature type="region of interest" description="Disordered" evidence="6">
    <location>
        <begin position="13"/>
        <end position="50"/>
    </location>
</feature>
<feature type="domain" description="HTH tetR-type" evidence="7">
    <location>
        <begin position="50"/>
        <end position="110"/>
    </location>
</feature>